<comment type="caution">
    <text evidence="2">The sequence shown here is derived from an EMBL/GenBank/DDBJ whole genome shotgun (WGS) entry which is preliminary data.</text>
</comment>
<organism evidence="2 3">
    <name type="scientific">Saguinus oedipus</name>
    <name type="common">Cotton-top tamarin</name>
    <name type="synonym">Oedipomidas oedipus</name>
    <dbReference type="NCBI Taxonomy" id="9490"/>
    <lineage>
        <taxon>Eukaryota</taxon>
        <taxon>Metazoa</taxon>
        <taxon>Chordata</taxon>
        <taxon>Craniata</taxon>
        <taxon>Vertebrata</taxon>
        <taxon>Euteleostomi</taxon>
        <taxon>Mammalia</taxon>
        <taxon>Eutheria</taxon>
        <taxon>Euarchontoglires</taxon>
        <taxon>Primates</taxon>
        <taxon>Haplorrhini</taxon>
        <taxon>Platyrrhini</taxon>
        <taxon>Cebidae</taxon>
        <taxon>Callitrichinae</taxon>
        <taxon>Saguinus</taxon>
    </lineage>
</organism>
<accession>A0ABQ9TTG5</accession>
<evidence type="ECO:0000256" key="1">
    <source>
        <dbReference type="SAM" id="MobiDB-lite"/>
    </source>
</evidence>
<feature type="non-terminal residue" evidence="2">
    <location>
        <position position="64"/>
    </location>
</feature>
<evidence type="ECO:0000313" key="3">
    <source>
        <dbReference type="Proteomes" id="UP001266305"/>
    </source>
</evidence>
<gene>
    <name evidence="2" type="ORF">P7K49_033990</name>
</gene>
<proteinExistence type="predicted"/>
<feature type="non-terminal residue" evidence="2">
    <location>
        <position position="1"/>
    </location>
</feature>
<evidence type="ECO:0000313" key="2">
    <source>
        <dbReference type="EMBL" id="KAK2088083.1"/>
    </source>
</evidence>
<dbReference type="EMBL" id="JASSZA010000019">
    <property type="protein sequence ID" value="KAK2088083.1"/>
    <property type="molecule type" value="Genomic_DNA"/>
</dbReference>
<sequence length="64" mass="6848">APAHWELCAHFSLAHCRLPAPPPPPSLVPGWAQRSALLAAPGAHPPAMARDWAKQRGSWLPKLG</sequence>
<keyword evidence="3" id="KW-1185">Reference proteome</keyword>
<feature type="region of interest" description="Disordered" evidence="1">
    <location>
        <begin position="44"/>
        <end position="64"/>
    </location>
</feature>
<dbReference type="Proteomes" id="UP001266305">
    <property type="component" value="Unassembled WGS sequence"/>
</dbReference>
<reference evidence="2 3" key="1">
    <citation type="submission" date="2023-05" db="EMBL/GenBank/DDBJ databases">
        <title>B98-5 Cell Line De Novo Hybrid Assembly: An Optical Mapping Approach.</title>
        <authorList>
            <person name="Kananen K."/>
            <person name="Auerbach J.A."/>
            <person name="Kautto E."/>
            <person name="Blachly J.S."/>
        </authorList>
    </citation>
    <scope>NUCLEOTIDE SEQUENCE [LARGE SCALE GENOMIC DNA]</scope>
    <source>
        <strain evidence="2">B95-8</strain>
        <tissue evidence="2">Cell line</tissue>
    </source>
</reference>
<name>A0ABQ9TTG5_SAGOE</name>
<protein>
    <submittedName>
        <fullName evidence="2">Uncharacterized protein</fullName>
    </submittedName>
</protein>